<dbReference type="PANTHER" id="PTHR43300">
    <property type="entry name" value="ACETYLTRANSFERASE"/>
    <property type="match status" value="1"/>
</dbReference>
<protein>
    <submittedName>
        <fullName evidence="6">Sugar O-acyltransferase, sialic acid O-acetyltransferase NeuD family protein</fullName>
    </submittedName>
</protein>
<evidence type="ECO:0000313" key="7">
    <source>
        <dbReference type="Proteomes" id="UP000019275"/>
    </source>
</evidence>
<dbReference type="Pfam" id="PF04339">
    <property type="entry name" value="FemAB_like"/>
    <property type="match status" value="1"/>
</dbReference>
<dbReference type="InterPro" id="IPR041561">
    <property type="entry name" value="PglD_N"/>
</dbReference>
<dbReference type="InterPro" id="IPR020019">
    <property type="entry name" value="AcTrfase_PglD-like"/>
</dbReference>
<dbReference type="Gene3D" id="2.160.10.10">
    <property type="entry name" value="Hexapeptide repeat proteins"/>
    <property type="match status" value="1"/>
</dbReference>
<comment type="similarity">
    <text evidence="1">Belongs to the transferase hexapeptide repeat family.</text>
</comment>
<keyword evidence="2" id="KW-0808">Transferase</keyword>
<gene>
    <name evidence="6" type="ORF">KLA_06922</name>
</gene>
<evidence type="ECO:0000259" key="5">
    <source>
        <dbReference type="Pfam" id="PF17836"/>
    </source>
</evidence>
<evidence type="ECO:0000256" key="3">
    <source>
        <dbReference type="ARBA" id="ARBA00022737"/>
    </source>
</evidence>
<evidence type="ECO:0000256" key="1">
    <source>
        <dbReference type="ARBA" id="ARBA00007274"/>
    </source>
</evidence>
<dbReference type="InterPro" id="IPR050179">
    <property type="entry name" value="Trans_hexapeptide_repeat"/>
</dbReference>
<dbReference type="InterPro" id="IPR016181">
    <property type="entry name" value="Acyl_CoA_acyltransferase"/>
</dbReference>
<dbReference type="InterPro" id="IPR001451">
    <property type="entry name" value="Hexapep"/>
</dbReference>
<evidence type="ECO:0000256" key="2">
    <source>
        <dbReference type="ARBA" id="ARBA00022679"/>
    </source>
</evidence>
<dbReference type="InterPro" id="IPR011004">
    <property type="entry name" value="Trimer_LpxA-like_sf"/>
</dbReference>
<dbReference type="Gene3D" id="3.40.50.20">
    <property type="match status" value="1"/>
</dbReference>
<feature type="domain" description="PglD N-terminal" evidence="5">
    <location>
        <begin position="8"/>
        <end position="81"/>
    </location>
</feature>
<dbReference type="NCBIfam" id="TIGR03570">
    <property type="entry name" value="NeuD_NnaD"/>
    <property type="match status" value="1"/>
</dbReference>
<keyword evidence="4" id="KW-0012">Acyltransferase</keyword>
<dbReference type="CDD" id="cd03360">
    <property type="entry name" value="LbH_AT_putative"/>
    <property type="match status" value="1"/>
</dbReference>
<name>A0ABP3B9C5_9FLAO</name>
<dbReference type="Proteomes" id="UP000019275">
    <property type="component" value="Unassembled WGS sequence"/>
</dbReference>
<dbReference type="PROSITE" id="PS00101">
    <property type="entry name" value="HEXAPEP_TRANSFERASES"/>
    <property type="match status" value="1"/>
</dbReference>
<organism evidence="6 7">
    <name type="scientific">Cellulophaga geojensis KL-A</name>
    <dbReference type="NCBI Taxonomy" id="1328323"/>
    <lineage>
        <taxon>Bacteria</taxon>
        <taxon>Pseudomonadati</taxon>
        <taxon>Bacteroidota</taxon>
        <taxon>Flavobacteriia</taxon>
        <taxon>Flavobacteriales</taxon>
        <taxon>Flavobacteriaceae</taxon>
        <taxon>Cellulophaga</taxon>
    </lineage>
</organism>
<dbReference type="Pfam" id="PF00132">
    <property type="entry name" value="Hexapep"/>
    <property type="match status" value="1"/>
</dbReference>
<keyword evidence="7" id="KW-1185">Reference proteome</keyword>
<evidence type="ECO:0000313" key="6">
    <source>
        <dbReference type="EMBL" id="EWH14042.1"/>
    </source>
</evidence>
<dbReference type="EMBL" id="ARZX01000006">
    <property type="protein sequence ID" value="EWH14042.1"/>
    <property type="molecule type" value="Genomic_DNA"/>
</dbReference>
<dbReference type="PANTHER" id="PTHR43300:SF7">
    <property type="entry name" value="UDP-N-ACETYLBACILLOSAMINE N-ACETYLTRANSFERASE"/>
    <property type="match status" value="1"/>
</dbReference>
<reference evidence="6 7" key="1">
    <citation type="journal article" date="2014" name="Genome Announc.">
        <title>Draft Genome Sequence of the Carrageenan-Degrading Bacterium Cellulophaga sp. Strain KL-A, Isolated from Decaying Marine Algae.</title>
        <authorList>
            <person name="Shan D."/>
            <person name="Ying J."/>
            <person name="Li X."/>
            <person name="Gao Z."/>
            <person name="Wei G."/>
            <person name="Shao Z."/>
        </authorList>
    </citation>
    <scope>NUCLEOTIDE SEQUENCE [LARGE SCALE GENOMIC DNA]</scope>
    <source>
        <strain evidence="6 7">KL-A</strain>
    </source>
</reference>
<sequence>MDESNKIKVRLYGAGGHAHVIIDTLKSNGYEITDVFDNAPKNSLFASLKVEKIDSNFKNFPNTGNPLIIAIGNNKIRKKIAALLDVDYISIKHNSAIVSTSAKIGKGTVIFAGAIVQANSAIGEHVIINSGASVDHDAKIEDYVHIAPQVTLCGDVYIKEGAFIGANSVIIPKITIGKWATVGAGSVVLENVPDYATVVGNPGKIIKRKKNGKKYDLYVKKINTLEEIETYKELLNNYWDNNVYYTYEYLKYYENEHDQLRYFLLNIDGIPNTIMPFYLRDIKDKTYKDVITPYGYGGPLCKNCDDTKVLTKFWELVDKWYCKNNIVSEFVRFNLNGNHNNYSGELTETLLNVKGEIKETEDDQWTAFSTKVRNNYRKAKQHNLTFKLYEGNEITDSVIENFHKVYIETMDRNNAKEIYYFPKQYFENLIHANPNSFAIAKSYKDNVVASVELIIINKATLYAFLGGTRAKYFECRPNDYLRVEILKWATKNSKKYYVLGGGLTNGDGLYKSKKVFFPKDEDAVFYTGRKIINKEVYNLLSNKTYSSSKDCNEECNYFPAYRRP</sequence>
<keyword evidence="3" id="KW-0677">Repeat</keyword>
<proteinExistence type="inferred from homology"/>
<dbReference type="Gene3D" id="3.40.630.30">
    <property type="match status" value="1"/>
</dbReference>
<dbReference type="SUPFAM" id="SSF55729">
    <property type="entry name" value="Acyl-CoA N-acyltransferases (Nat)"/>
    <property type="match status" value="1"/>
</dbReference>
<evidence type="ECO:0000256" key="4">
    <source>
        <dbReference type="ARBA" id="ARBA00023315"/>
    </source>
</evidence>
<dbReference type="InterPro" id="IPR007434">
    <property type="entry name" value="FemAB-like"/>
</dbReference>
<dbReference type="RefSeq" id="WP_084470693.1">
    <property type="nucleotide sequence ID" value="NZ_ARZX01000006.1"/>
</dbReference>
<comment type="caution">
    <text evidence="6">The sequence shown here is derived from an EMBL/GenBank/DDBJ whole genome shotgun (WGS) entry which is preliminary data.</text>
</comment>
<dbReference type="InterPro" id="IPR018357">
    <property type="entry name" value="Hexapep_transf_CS"/>
</dbReference>
<dbReference type="Pfam" id="PF17836">
    <property type="entry name" value="PglD_N"/>
    <property type="match status" value="1"/>
</dbReference>
<accession>A0ABP3B9C5</accession>
<dbReference type="SUPFAM" id="SSF51161">
    <property type="entry name" value="Trimeric LpxA-like enzymes"/>
    <property type="match status" value="1"/>
</dbReference>